<accession>B0SXR1</accession>
<dbReference type="STRING" id="366602.Caul_4149"/>
<dbReference type="OrthoDB" id="7192745at2"/>
<protein>
    <submittedName>
        <fullName evidence="1">Uncharacterized protein</fullName>
    </submittedName>
</protein>
<organism evidence="1">
    <name type="scientific">Caulobacter sp. (strain K31)</name>
    <dbReference type="NCBI Taxonomy" id="366602"/>
    <lineage>
        <taxon>Bacteria</taxon>
        <taxon>Pseudomonadati</taxon>
        <taxon>Pseudomonadota</taxon>
        <taxon>Alphaproteobacteria</taxon>
        <taxon>Caulobacterales</taxon>
        <taxon>Caulobacteraceae</taxon>
        <taxon>Caulobacter</taxon>
    </lineage>
</organism>
<sequence>MTNLNAASIDDIVAIGVEPALARTLAFWRPYRGWDDLLSLGEIDDQVLGLLRDSGVKIVPPNDAHWAAPKAFGLSAR</sequence>
<dbReference type="AlphaFoldDB" id="B0SXR1"/>
<reference evidence="1" key="1">
    <citation type="submission" date="2008-01" db="EMBL/GenBank/DDBJ databases">
        <title>Complete sequence of chromosome of Caulobacter sp. K31.</title>
        <authorList>
            <consortium name="US DOE Joint Genome Institute"/>
            <person name="Copeland A."/>
            <person name="Lucas S."/>
            <person name="Lapidus A."/>
            <person name="Barry K."/>
            <person name="Glavina del Rio T."/>
            <person name="Dalin E."/>
            <person name="Tice H."/>
            <person name="Pitluck S."/>
            <person name="Bruce D."/>
            <person name="Goodwin L."/>
            <person name="Thompson L.S."/>
            <person name="Brettin T."/>
            <person name="Detter J.C."/>
            <person name="Han C."/>
            <person name="Schmutz J."/>
            <person name="Larimer F."/>
            <person name="Land M."/>
            <person name="Hauser L."/>
            <person name="Kyrpides N."/>
            <person name="Kim E."/>
            <person name="Stephens C."/>
            <person name="Richardson P."/>
        </authorList>
    </citation>
    <scope>NUCLEOTIDE SEQUENCE [LARGE SCALE GENOMIC DNA]</scope>
    <source>
        <strain evidence="1">K31</strain>
    </source>
</reference>
<name>B0SXR1_CAUSK</name>
<dbReference type="HOGENOM" id="CLU_2631697_0_0_5"/>
<dbReference type="KEGG" id="cak:Caul_4149"/>
<proteinExistence type="predicted"/>
<dbReference type="EMBL" id="CP000927">
    <property type="protein sequence ID" value="ABZ73273.1"/>
    <property type="molecule type" value="Genomic_DNA"/>
</dbReference>
<dbReference type="InterPro" id="IPR010994">
    <property type="entry name" value="RuvA_2-like"/>
</dbReference>
<evidence type="ECO:0000313" key="1">
    <source>
        <dbReference type="EMBL" id="ABZ73273.1"/>
    </source>
</evidence>
<gene>
    <name evidence="1" type="ordered locus">Caul_4149</name>
</gene>
<dbReference type="SUPFAM" id="SSF47781">
    <property type="entry name" value="RuvA domain 2-like"/>
    <property type="match status" value="1"/>
</dbReference>